<dbReference type="Gene3D" id="6.20.180.10">
    <property type="match status" value="1"/>
</dbReference>
<dbReference type="Proteomes" id="UP000030170">
    <property type="component" value="Unassembled WGS sequence"/>
</dbReference>
<organism evidence="2 3">
    <name type="scientific">Neosynechococcus sphagnicola sy1</name>
    <dbReference type="NCBI Taxonomy" id="1497020"/>
    <lineage>
        <taxon>Bacteria</taxon>
        <taxon>Bacillati</taxon>
        <taxon>Cyanobacteriota</taxon>
        <taxon>Cyanophyceae</taxon>
        <taxon>Neosynechococcales</taxon>
        <taxon>Neosynechococcaceae</taxon>
        <taxon>Neosynechococcus</taxon>
    </lineage>
</organism>
<keyword evidence="3" id="KW-1185">Reference proteome</keyword>
<dbReference type="OrthoDB" id="487556at2"/>
<protein>
    <recommendedName>
        <fullName evidence="1">Npun R1517 domain-containing protein</fullName>
    </recommendedName>
</protein>
<proteinExistence type="predicted"/>
<dbReference type="EMBL" id="JJML01000016">
    <property type="protein sequence ID" value="KGF72967.1"/>
    <property type="molecule type" value="Genomic_DNA"/>
</dbReference>
<dbReference type="AlphaFoldDB" id="A0A098TM76"/>
<name>A0A098TM76_9CYAN</name>
<feature type="domain" description="Npun R1517" evidence="1">
    <location>
        <begin position="14"/>
        <end position="87"/>
    </location>
</feature>
<evidence type="ECO:0000313" key="3">
    <source>
        <dbReference type="Proteomes" id="UP000030170"/>
    </source>
</evidence>
<gene>
    <name evidence="2" type="ORF">DO97_02500</name>
</gene>
<evidence type="ECO:0000259" key="1">
    <source>
        <dbReference type="Pfam" id="PF18068"/>
    </source>
</evidence>
<reference evidence="2 3" key="1">
    <citation type="journal article" date="2014" name="Mol. Ecol.">
        <title>Evolution of Synechococcus.</title>
        <authorList>
            <person name="Dvorak P."/>
            <person name="Casamatta D."/>
            <person name="Hasler P."/>
            <person name="Poulickova A."/>
            <person name="Ondrej V."/>
            <person name="Sanges R."/>
        </authorList>
    </citation>
    <scope>NUCLEOTIDE SEQUENCE [LARGE SCALE GENOMIC DNA]</scope>
    <source>
        <strain evidence="2 3">CAUP A 1101</strain>
    </source>
</reference>
<accession>A0A098TM76</accession>
<evidence type="ECO:0000313" key="2">
    <source>
        <dbReference type="EMBL" id="KGF72967.1"/>
    </source>
</evidence>
<sequence>MSRDSQTIPFSNSEVSIFDCEVHLKFRLIEDKELLHDRDRLLEMLLDAFACGEDDYLEPLQIEVNAQEIPETVASPQMRRQLIRLRNSAA</sequence>
<dbReference type="RefSeq" id="WP_036532166.1">
    <property type="nucleotide sequence ID" value="NZ_JJML01000016.1"/>
</dbReference>
<comment type="caution">
    <text evidence="2">The sequence shown here is derived from an EMBL/GenBank/DDBJ whole genome shotgun (WGS) entry which is preliminary data.</text>
</comment>
<dbReference type="Pfam" id="PF18068">
    <property type="entry name" value="Npun_R1517"/>
    <property type="match status" value="1"/>
</dbReference>
<dbReference type="InterPro" id="IPR040744">
    <property type="entry name" value="Npun_R1517"/>
</dbReference>